<keyword evidence="3" id="KW-0028">Amino-acid biosynthesis</keyword>
<dbReference type="SUPFAM" id="SSF55021">
    <property type="entry name" value="ACT-like"/>
    <property type="match status" value="1"/>
</dbReference>
<dbReference type="GO" id="GO:0004664">
    <property type="term" value="F:prephenate dehydratase activity"/>
    <property type="evidence" value="ECO:0007669"/>
    <property type="project" value="UniProtKB-EC"/>
</dbReference>
<evidence type="ECO:0000256" key="2">
    <source>
        <dbReference type="ARBA" id="ARBA00013147"/>
    </source>
</evidence>
<dbReference type="InterPro" id="IPR001086">
    <property type="entry name" value="Preph_deHydtase"/>
</dbReference>
<proteinExistence type="predicted"/>
<name>A0A843UV83_COLES</name>
<dbReference type="GO" id="GO:0009507">
    <property type="term" value="C:chloroplast"/>
    <property type="evidence" value="ECO:0007669"/>
    <property type="project" value="TreeGrafter"/>
</dbReference>
<dbReference type="InterPro" id="IPR018528">
    <property type="entry name" value="Preph_deHydtase_CS"/>
</dbReference>
<dbReference type="GO" id="GO:0047769">
    <property type="term" value="F:arogenate dehydratase activity"/>
    <property type="evidence" value="ECO:0007669"/>
    <property type="project" value="TreeGrafter"/>
</dbReference>
<dbReference type="InterPro" id="IPR045865">
    <property type="entry name" value="ACT-like_dom_sf"/>
</dbReference>
<dbReference type="GO" id="GO:0009094">
    <property type="term" value="P:L-phenylalanine biosynthetic process"/>
    <property type="evidence" value="ECO:0007669"/>
    <property type="project" value="UniProtKB-UniPathway"/>
</dbReference>
<dbReference type="InterPro" id="IPR008242">
    <property type="entry name" value="Chor_mutase/pphenate_deHydtase"/>
</dbReference>
<dbReference type="FunFam" id="3.40.190.10:FF:000031">
    <property type="entry name" value="Arogenate dehydratase"/>
    <property type="match status" value="1"/>
</dbReference>
<dbReference type="CDD" id="cd13631">
    <property type="entry name" value="PBP2_Ct-PDT_like"/>
    <property type="match status" value="1"/>
</dbReference>
<keyword evidence="9" id="KW-1185">Reference proteome</keyword>
<dbReference type="OrthoDB" id="2414662at2759"/>
<dbReference type="PANTHER" id="PTHR21022">
    <property type="entry name" value="PREPHENATE DEHYDRATASE P PROTEIN"/>
    <property type="match status" value="1"/>
</dbReference>
<sequence length="336" mass="35662">MANRRNPRAASLPLDSSKSTLPVLPSWMGSRSVGNGAAELRVAYQGVSGAYSELAARTALPGCATLPCPVLYDAVLAVKAGHADRAVLPVEGTTDACAVRNYDILLQNDLHIVQEVSLFVDYYLLAMPGVGKKGLRKVISHPMALEHCGRSLRRLGLDQEPVDDTAGAVKMLLARGMVDTAAIASPRAAALYGLDVLVRGLQDEAWNVTRFLVLSRSPGQHKSGTAAKTSIVVAGRGGALAALLKVLSACSRRGISLRKLEVHNPGAHGDGMAVLVLDADGRGTLRAFPHVLYVDLEGSVEDERVKDAMADISSFSELVRVLGCYTADPKIYDLRS</sequence>
<dbReference type="SUPFAM" id="SSF53850">
    <property type="entry name" value="Periplasmic binding protein-like II"/>
    <property type="match status" value="1"/>
</dbReference>
<feature type="domain" description="Prephenate dehydratase" evidence="7">
    <location>
        <begin position="41"/>
        <end position="216"/>
    </location>
</feature>
<reference evidence="8" key="1">
    <citation type="submission" date="2017-07" db="EMBL/GenBank/DDBJ databases">
        <title>Taro Niue Genome Assembly and Annotation.</title>
        <authorList>
            <person name="Atibalentja N."/>
            <person name="Keating K."/>
            <person name="Fields C.J."/>
        </authorList>
    </citation>
    <scope>NUCLEOTIDE SEQUENCE</scope>
    <source>
        <strain evidence="8">Niue_2</strain>
        <tissue evidence="8">Leaf</tissue>
    </source>
</reference>
<dbReference type="AlphaFoldDB" id="A0A843UV83"/>
<evidence type="ECO:0000313" key="9">
    <source>
        <dbReference type="Proteomes" id="UP000652761"/>
    </source>
</evidence>
<comment type="caution">
    <text evidence="8">The sequence shown here is derived from an EMBL/GenBank/DDBJ whole genome shotgun (WGS) entry which is preliminary data.</text>
</comment>
<dbReference type="PANTHER" id="PTHR21022:SF17">
    <property type="entry name" value="OS10G0523700 PROTEIN"/>
    <property type="match status" value="1"/>
</dbReference>
<dbReference type="PIRSF" id="PIRSF001500">
    <property type="entry name" value="Chor_mut_pdt_Ppr"/>
    <property type="match status" value="1"/>
</dbReference>
<evidence type="ECO:0000313" key="8">
    <source>
        <dbReference type="EMBL" id="MQL83599.1"/>
    </source>
</evidence>
<gene>
    <name evidence="8" type="ORF">Taro_016100</name>
</gene>
<dbReference type="Gene3D" id="3.30.70.260">
    <property type="match status" value="1"/>
</dbReference>
<accession>A0A843UV83</accession>
<dbReference type="PROSITE" id="PS51171">
    <property type="entry name" value="PREPHENATE_DEHYDR_3"/>
    <property type="match status" value="1"/>
</dbReference>
<keyword evidence="4" id="KW-0057">Aromatic amino acid biosynthesis</keyword>
<evidence type="ECO:0000256" key="1">
    <source>
        <dbReference type="ARBA" id="ARBA00004741"/>
    </source>
</evidence>
<keyword evidence="6" id="KW-0456">Lyase</keyword>
<evidence type="ECO:0000259" key="7">
    <source>
        <dbReference type="PROSITE" id="PS51171"/>
    </source>
</evidence>
<protein>
    <recommendedName>
        <fullName evidence="2">prephenate dehydratase</fullName>
        <ecNumber evidence="2">4.2.1.51</ecNumber>
    </recommendedName>
</protein>
<dbReference type="Proteomes" id="UP000652761">
    <property type="component" value="Unassembled WGS sequence"/>
</dbReference>
<dbReference type="EMBL" id="NMUH01000706">
    <property type="protein sequence ID" value="MQL83599.1"/>
    <property type="molecule type" value="Genomic_DNA"/>
</dbReference>
<dbReference type="EC" id="4.2.1.51" evidence="2"/>
<dbReference type="UniPathway" id="UPA00121">
    <property type="reaction ID" value="UER00345"/>
</dbReference>
<dbReference type="Pfam" id="PF00800">
    <property type="entry name" value="PDT"/>
    <property type="match status" value="1"/>
</dbReference>
<evidence type="ECO:0000256" key="6">
    <source>
        <dbReference type="ARBA" id="ARBA00023239"/>
    </source>
</evidence>
<dbReference type="PROSITE" id="PS00857">
    <property type="entry name" value="PREPHENATE_DEHYDR_1"/>
    <property type="match status" value="1"/>
</dbReference>
<keyword evidence="5" id="KW-0584">Phenylalanine biosynthesis</keyword>
<organism evidence="8 9">
    <name type="scientific">Colocasia esculenta</name>
    <name type="common">Wild taro</name>
    <name type="synonym">Arum esculentum</name>
    <dbReference type="NCBI Taxonomy" id="4460"/>
    <lineage>
        <taxon>Eukaryota</taxon>
        <taxon>Viridiplantae</taxon>
        <taxon>Streptophyta</taxon>
        <taxon>Embryophyta</taxon>
        <taxon>Tracheophyta</taxon>
        <taxon>Spermatophyta</taxon>
        <taxon>Magnoliopsida</taxon>
        <taxon>Liliopsida</taxon>
        <taxon>Araceae</taxon>
        <taxon>Aroideae</taxon>
        <taxon>Colocasieae</taxon>
        <taxon>Colocasia</taxon>
    </lineage>
</organism>
<dbReference type="Gene3D" id="3.40.190.10">
    <property type="entry name" value="Periplasmic binding protein-like II"/>
    <property type="match status" value="2"/>
</dbReference>
<comment type="pathway">
    <text evidence="1">Amino-acid biosynthesis; L-phenylalanine biosynthesis; phenylpyruvate from prephenate: step 1/1.</text>
</comment>
<evidence type="ECO:0000256" key="5">
    <source>
        <dbReference type="ARBA" id="ARBA00023222"/>
    </source>
</evidence>
<evidence type="ECO:0000256" key="3">
    <source>
        <dbReference type="ARBA" id="ARBA00022605"/>
    </source>
</evidence>
<evidence type="ECO:0000256" key="4">
    <source>
        <dbReference type="ARBA" id="ARBA00023141"/>
    </source>
</evidence>